<evidence type="ECO:0000256" key="5">
    <source>
        <dbReference type="ARBA" id="ARBA00013066"/>
    </source>
</evidence>
<reference evidence="13" key="1">
    <citation type="journal article" date="2019" name="Int. J. Syst. Evol. Microbiol.">
        <title>The Global Catalogue of Microorganisms (GCM) 10K type strain sequencing project: providing services to taxonomists for standard genome sequencing and annotation.</title>
        <authorList>
            <consortium name="The Broad Institute Genomics Platform"/>
            <consortium name="The Broad Institute Genome Sequencing Center for Infectious Disease"/>
            <person name="Wu L."/>
            <person name="Ma J."/>
        </authorList>
    </citation>
    <scope>NUCLEOTIDE SEQUENCE [LARGE SCALE GENOMIC DNA]</scope>
    <source>
        <strain evidence="13">CCUG 53762</strain>
    </source>
</reference>
<dbReference type="InterPro" id="IPR010023">
    <property type="entry name" value="KdsC_fam"/>
</dbReference>
<dbReference type="Proteomes" id="UP001597118">
    <property type="component" value="Unassembled WGS sequence"/>
</dbReference>
<protein>
    <recommendedName>
        <fullName evidence="6">3-deoxy-D-manno-octulosonate 8-phosphate phosphatase KdsC</fullName>
        <ecNumber evidence="5">3.1.3.45</ecNumber>
    </recommendedName>
    <alternativeName>
        <fullName evidence="11">KDO 8-P phosphatase</fullName>
    </alternativeName>
</protein>
<gene>
    <name evidence="12" type="ORF">ACFSAH_19420</name>
</gene>
<accession>A0ABW4IGX2</accession>
<dbReference type="PANTHER" id="PTHR21485:SF6">
    <property type="entry name" value="N-ACYLNEURAMINATE CYTIDYLYLTRANSFERASE-RELATED"/>
    <property type="match status" value="1"/>
</dbReference>
<dbReference type="NCBIfam" id="TIGR01670">
    <property type="entry name" value="KdsC-phosphatas"/>
    <property type="match status" value="1"/>
</dbReference>
<dbReference type="SUPFAM" id="SSF56784">
    <property type="entry name" value="HAD-like"/>
    <property type="match status" value="1"/>
</dbReference>
<dbReference type="SFLD" id="SFLDG01136">
    <property type="entry name" value="C1.6:_Phosphoserine_Phosphatas"/>
    <property type="match status" value="1"/>
</dbReference>
<evidence type="ECO:0000256" key="7">
    <source>
        <dbReference type="ARBA" id="ARBA00022723"/>
    </source>
</evidence>
<keyword evidence="13" id="KW-1185">Reference proteome</keyword>
<evidence type="ECO:0000256" key="1">
    <source>
        <dbReference type="ARBA" id="ARBA00000898"/>
    </source>
</evidence>
<dbReference type="InterPro" id="IPR036412">
    <property type="entry name" value="HAD-like_sf"/>
</dbReference>
<dbReference type="EMBL" id="JBHUDG010000051">
    <property type="protein sequence ID" value="MFD1632050.1"/>
    <property type="molecule type" value="Genomic_DNA"/>
</dbReference>
<dbReference type="SFLD" id="SFLDG01138">
    <property type="entry name" value="C1.6.2:_Deoxy-d-mannose-octulo"/>
    <property type="match status" value="1"/>
</dbReference>
<evidence type="ECO:0000256" key="6">
    <source>
        <dbReference type="ARBA" id="ARBA00020092"/>
    </source>
</evidence>
<evidence type="ECO:0000256" key="4">
    <source>
        <dbReference type="ARBA" id="ARBA00011881"/>
    </source>
</evidence>
<evidence type="ECO:0000256" key="11">
    <source>
        <dbReference type="ARBA" id="ARBA00031051"/>
    </source>
</evidence>
<dbReference type="InterPro" id="IPR050793">
    <property type="entry name" value="CMP-NeuNAc_synthase"/>
</dbReference>
<evidence type="ECO:0000313" key="12">
    <source>
        <dbReference type="EMBL" id="MFD1632050.1"/>
    </source>
</evidence>
<comment type="similarity">
    <text evidence="3">Belongs to the KdsC family.</text>
</comment>
<evidence type="ECO:0000313" key="13">
    <source>
        <dbReference type="Proteomes" id="UP001597118"/>
    </source>
</evidence>
<dbReference type="Gene3D" id="3.40.50.1000">
    <property type="entry name" value="HAD superfamily/HAD-like"/>
    <property type="match status" value="1"/>
</dbReference>
<keyword evidence="7" id="KW-0479">Metal-binding</keyword>
<dbReference type="PANTHER" id="PTHR21485">
    <property type="entry name" value="HAD SUPERFAMILY MEMBERS CMAS AND KDSC"/>
    <property type="match status" value="1"/>
</dbReference>
<keyword evidence="9" id="KW-0460">Magnesium</keyword>
<keyword evidence="8" id="KW-0378">Hydrolase</keyword>
<dbReference type="PIRSF" id="PIRSF006118">
    <property type="entry name" value="KDO8-P_Ptase"/>
    <property type="match status" value="1"/>
</dbReference>
<evidence type="ECO:0000256" key="9">
    <source>
        <dbReference type="ARBA" id="ARBA00022842"/>
    </source>
</evidence>
<evidence type="ECO:0000256" key="3">
    <source>
        <dbReference type="ARBA" id="ARBA00005893"/>
    </source>
</evidence>
<dbReference type="RefSeq" id="WP_379664373.1">
    <property type="nucleotide sequence ID" value="NZ_JBHUDG010000051.1"/>
</dbReference>
<dbReference type="EC" id="3.1.3.45" evidence="5"/>
<comment type="catalytic activity">
    <reaction evidence="1">
        <text>3-deoxy-alpha-D-manno-2-octulosonate-8-phosphate + H2O = 3-deoxy-alpha-D-manno-oct-2-ulosonate + phosphate</text>
        <dbReference type="Rhea" id="RHEA:11500"/>
        <dbReference type="ChEBI" id="CHEBI:15377"/>
        <dbReference type="ChEBI" id="CHEBI:43474"/>
        <dbReference type="ChEBI" id="CHEBI:85985"/>
        <dbReference type="ChEBI" id="CHEBI:85986"/>
        <dbReference type="EC" id="3.1.3.45"/>
    </reaction>
</comment>
<comment type="subunit">
    <text evidence="4">Homotetramer.</text>
</comment>
<dbReference type="InterPro" id="IPR023214">
    <property type="entry name" value="HAD_sf"/>
</dbReference>
<keyword evidence="10" id="KW-0448">Lipopolysaccharide biosynthesis</keyword>
<evidence type="ECO:0000256" key="10">
    <source>
        <dbReference type="ARBA" id="ARBA00022985"/>
    </source>
</evidence>
<comment type="caution">
    <text evidence="12">The sequence shown here is derived from an EMBL/GenBank/DDBJ whole genome shotgun (WGS) entry which is preliminary data.</text>
</comment>
<evidence type="ECO:0000256" key="8">
    <source>
        <dbReference type="ARBA" id="ARBA00022801"/>
    </source>
</evidence>
<evidence type="ECO:0000256" key="2">
    <source>
        <dbReference type="ARBA" id="ARBA00001946"/>
    </source>
</evidence>
<dbReference type="Pfam" id="PF08282">
    <property type="entry name" value="Hydrolase_3"/>
    <property type="match status" value="1"/>
</dbReference>
<comment type="cofactor">
    <cofactor evidence="2">
        <name>Mg(2+)</name>
        <dbReference type="ChEBI" id="CHEBI:18420"/>
    </cofactor>
</comment>
<proteinExistence type="inferred from homology"/>
<organism evidence="12 13">
    <name type="scientific">Pseudopedobacter beijingensis</name>
    <dbReference type="NCBI Taxonomy" id="1207056"/>
    <lineage>
        <taxon>Bacteria</taxon>
        <taxon>Pseudomonadati</taxon>
        <taxon>Bacteroidota</taxon>
        <taxon>Sphingobacteriia</taxon>
        <taxon>Sphingobacteriales</taxon>
        <taxon>Sphingobacteriaceae</taxon>
        <taxon>Pseudopedobacter</taxon>
    </lineage>
</organism>
<dbReference type="CDD" id="cd01630">
    <property type="entry name" value="HAD_KDO-like"/>
    <property type="match status" value="1"/>
</dbReference>
<sequence>MLHQLANINTFIFDVDGVLTNGEVLVTENGEQLRQFNIKDGYALQLAVKKGYHVAVISGAKSAGVEKRLIGLGIKDIFLGVSDKISVFRKLMQQYKLIPESLVYVGDDIPDLQVMKLVALPVCPKDAVDEIKEVSLYISPKKGGEGVARDIIEKVMKVQDKWFDESPSAHDGTSI</sequence>
<name>A0ABW4IGX2_9SPHI</name>
<dbReference type="SFLD" id="SFLDS00003">
    <property type="entry name" value="Haloacid_Dehalogenase"/>
    <property type="match status" value="1"/>
</dbReference>